<dbReference type="InterPro" id="IPR001789">
    <property type="entry name" value="Sig_transdc_resp-reg_receiver"/>
</dbReference>
<keyword evidence="4" id="KW-0238">DNA-binding</keyword>
<name>A0ABP9G3J2_9MICC</name>
<dbReference type="Gene3D" id="2.40.50.1020">
    <property type="entry name" value="LytTr DNA-binding domain"/>
    <property type="match status" value="1"/>
</dbReference>
<keyword evidence="1" id="KW-0597">Phosphoprotein</keyword>
<dbReference type="Pfam" id="PF04397">
    <property type="entry name" value="LytTR"/>
    <property type="match status" value="1"/>
</dbReference>
<dbReference type="PANTHER" id="PTHR37299">
    <property type="entry name" value="TRANSCRIPTIONAL REGULATOR-RELATED"/>
    <property type="match status" value="1"/>
</dbReference>
<dbReference type="SMART" id="SM00850">
    <property type="entry name" value="LytTR"/>
    <property type="match status" value="1"/>
</dbReference>
<dbReference type="InterPro" id="IPR007492">
    <property type="entry name" value="LytTR_DNA-bd_dom"/>
</dbReference>
<dbReference type="PANTHER" id="PTHR37299:SF1">
    <property type="entry name" value="STAGE 0 SPORULATION PROTEIN A HOMOLOG"/>
    <property type="match status" value="1"/>
</dbReference>
<evidence type="ECO:0000259" key="2">
    <source>
        <dbReference type="PROSITE" id="PS50110"/>
    </source>
</evidence>
<feature type="modified residue" description="4-aspartylphosphate" evidence="1">
    <location>
        <position position="56"/>
    </location>
</feature>
<dbReference type="SMART" id="SM00448">
    <property type="entry name" value="REC"/>
    <property type="match status" value="1"/>
</dbReference>
<dbReference type="SUPFAM" id="SSF52172">
    <property type="entry name" value="CheY-like"/>
    <property type="match status" value="1"/>
</dbReference>
<dbReference type="PROSITE" id="PS50930">
    <property type="entry name" value="HTH_LYTTR"/>
    <property type="match status" value="1"/>
</dbReference>
<protein>
    <submittedName>
        <fullName evidence="4">LytTR family DNA-binding domain-containing protein</fullName>
    </submittedName>
</protein>
<evidence type="ECO:0000313" key="4">
    <source>
        <dbReference type="EMBL" id="GAA4920691.1"/>
    </source>
</evidence>
<dbReference type="Proteomes" id="UP001500368">
    <property type="component" value="Unassembled WGS sequence"/>
</dbReference>
<evidence type="ECO:0000313" key="5">
    <source>
        <dbReference type="Proteomes" id="UP001500368"/>
    </source>
</evidence>
<reference evidence="5" key="1">
    <citation type="journal article" date="2019" name="Int. J. Syst. Evol. Microbiol.">
        <title>The Global Catalogue of Microorganisms (GCM) 10K type strain sequencing project: providing services to taxonomists for standard genome sequencing and annotation.</title>
        <authorList>
            <consortium name="The Broad Institute Genomics Platform"/>
            <consortium name="The Broad Institute Genome Sequencing Center for Infectious Disease"/>
            <person name="Wu L."/>
            <person name="Ma J."/>
        </authorList>
    </citation>
    <scope>NUCLEOTIDE SEQUENCE [LARGE SCALE GENOMIC DNA]</scope>
    <source>
        <strain evidence="5">JCM 19129</strain>
    </source>
</reference>
<dbReference type="Gene3D" id="3.40.50.2300">
    <property type="match status" value="1"/>
</dbReference>
<evidence type="ECO:0000259" key="3">
    <source>
        <dbReference type="PROSITE" id="PS50930"/>
    </source>
</evidence>
<feature type="domain" description="HTH LytTR-type" evidence="3">
    <location>
        <begin position="130"/>
        <end position="229"/>
    </location>
</feature>
<dbReference type="Pfam" id="PF00072">
    <property type="entry name" value="Response_reg"/>
    <property type="match status" value="1"/>
</dbReference>
<dbReference type="EMBL" id="BAABLW010000007">
    <property type="protein sequence ID" value="GAA4920691.1"/>
    <property type="molecule type" value="Genomic_DNA"/>
</dbReference>
<evidence type="ECO:0000256" key="1">
    <source>
        <dbReference type="PROSITE-ProRule" id="PRU00169"/>
    </source>
</evidence>
<accession>A0ABP9G3J2</accession>
<organism evidence="4 5">
    <name type="scientific">Nesterenkonia rhizosphaerae</name>
    <dbReference type="NCBI Taxonomy" id="1348272"/>
    <lineage>
        <taxon>Bacteria</taxon>
        <taxon>Bacillati</taxon>
        <taxon>Actinomycetota</taxon>
        <taxon>Actinomycetes</taxon>
        <taxon>Micrococcales</taxon>
        <taxon>Micrococcaceae</taxon>
        <taxon>Nesterenkonia</taxon>
    </lineage>
</organism>
<keyword evidence="5" id="KW-1185">Reference proteome</keyword>
<gene>
    <name evidence="4" type="ORF">GCM10025790_15990</name>
</gene>
<dbReference type="InterPro" id="IPR046947">
    <property type="entry name" value="LytR-like"/>
</dbReference>
<proteinExistence type="predicted"/>
<dbReference type="InterPro" id="IPR011006">
    <property type="entry name" value="CheY-like_superfamily"/>
</dbReference>
<sequence>MRVALVDDEDEPRAVLREHLRHCEDELDVVLHTEEFSSGEQLLQDYRPTHDLIFLDVQMSGLDGFETAQRIRNLDAEVIIIFVTHLASHAIRGYEVGAMNYLVKPVQRFPFTHEVRRALQQLDRRASPSIMLSTTEGTARVELASVVHLESDRHRIAVHCLDRRYELTGTMKSFEAELGPEGFYRINHGYLVNLRHVIGVDGGLCLLRSGARLQISRSRRRAFMEALATHLQDTA</sequence>
<comment type="caution">
    <text evidence="4">The sequence shown here is derived from an EMBL/GenBank/DDBJ whole genome shotgun (WGS) entry which is preliminary data.</text>
</comment>
<feature type="domain" description="Response regulatory" evidence="2">
    <location>
        <begin position="2"/>
        <end position="119"/>
    </location>
</feature>
<dbReference type="PROSITE" id="PS50110">
    <property type="entry name" value="RESPONSE_REGULATORY"/>
    <property type="match status" value="1"/>
</dbReference>
<dbReference type="GO" id="GO:0003677">
    <property type="term" value="F:DNA binding"/>
    <property type="evidence" value="ECO:0007669"/>
    <property type="project" value="UniProtKB-KW"/>
</dbReference>